<dbReference type="EMBL" id="JAAQHG020000003">
    <property type="protein sequence ID" value="KAL1590300.1"/>
    <property type="molecule type" value="Genomic_DNA"/>
</dbReference>
<feature type="active site" description="Nucleophile" evidence="3">
    <location>
        <position position="200"/>
    </location>
</feature>
<dbReference type="PANTHER" id="PTHR21661:SF39">
    <property type="entry name" value="HYDROLASE, PUTATIVE (AFU_ORTHOLOGUE AFUA_3G08960)-RELATED"/>
    <property type="match status" value="1"/>
</dbReference>
<gene>
    <name evidence="5" type="ORF">WHR41_01218</name>
</gene>
<organism evidence="5 6">
    <name type="scientific">Cladosporium halotolerans</name>
    <dbReference type="NCBI Taxonomy" id="1052096"/>
    <lineage>
        <taxon>Eukaryota</taxon>
        <taxon>Fungi</taxon>
        <taxon>Dikarya</taxon>
        <taxon>Ascomycota</taxon>
        <taxon>Pezizomycotina</taxon>
        <taxon>Dothideomycetes</taxon>
        <taxon>Dothideomycetidae</taxon>
        <taxon>Cladosporiales</taxon>
        <taxon>Cladosporiaceae</taxon>
        <taxon>Cladosporium</taxon>
    </lineage>
</organism>
<comment type="caution">
    <text evidence="5">The sequence shown here is derived from an EMBL/GenBank/DDBJ whole genome shotgun (WGS) entry which is preliminary data.</text>
</comment>
<feature type="active site" description="Proton acceptor" evidence="3">
    <location>
        <position position="375"/>
    </location>
</feature>
<keyword evidence="2" id="KW-0378">Hydrolase</keyword>
<dbReference type="Proteomes" id="UP000803884">
    <property type="component" value="Unassembled WGS sequence"/>
</dbReference>
<dbReference type="PRINTS" id="PR00412">
    <property type="entry name" value="EPOXHYDRLASE"/>
</dbReference>
<dbReference type="SUPFAM" id="SSF53474">
    <property type="entry name" value="alpha/beta-Hydrolases"/>
    <property type="match status" value="1"/>
</dbReference>
<evidence type="ECO:0000313" key="6">
    <source>
        <dbReference type="Proteomes" id="UP000803884"/>
    </source>
</evidence>
<evidence type="ECO:0000259" key="4">
    <source>
        <dbReference type="Pfam" id="PF06441"/>
    </source>
</evidence>
<dbReference type="InterPro" id="IPR016292">
    <property type="entry name" value="Epoxide_hydrolase"/>
</dbReference>
<name>A0AB34L3A1_9PEZI</name>
<dbReference type="AlphaFoldDB" id="A0AB34L3A1"/>
<evidence type="ECO:0000256" key="3">
    <source>
        <dbReference type="PIRSR" id="PIRSR001112-1"/>
    </source>
</evidence>
<dbReference type="InterPro" id="IPR010497">
    <property type="entry name" value="Epoxide_hydro_N"/>
</dbReference>
<proteinExistence type="inferred from homology"/>
<dbReference type="PANTHER" id="PTHR21661">
    <property type="entry name" value="EPOXIDE HYDROLASE 1-RELATED"/>
    <property type="match status" value="1"/>
</dbReference>
<dbReference type="Gene3D" id="3.40.50.1820">
    <property type="entry name" value="alpha/beta hydrolase"/>
    <property type="match status" value="1"/>
</dbReference>
<comment type="similarity">
    <text evidence="1">Belongs to the peptidase S33 family.</text>
</comment>
<sequence length="401" mass="44900">MSFADLPSGASLKPKPFKAHISDQELSDFKQLLKLSKIGPKTYENSVADVKDFTSFGISRDWLAKTKEHWETKYDWRKCEDRINSFPNFTAPINDDDTGFTFDIHFLALFSKKADAVPLLLLHGWPGSPLEFLGALDVLKNKYTPDDLPFHVVVPSLPGYSYSSGPPLDQNFNTEGIARVMDKLMHGLGFGAGYIAQGGDIGSFVSRVLAVTAESCKAAHLNLFIGVQGEPDGLSDKEKRGLERYNNFGTVGNAYAREHGTRPATIGLVLSSSPVALLAWVGEKLLSWTAESPSVDELLDSVTLYWLTDSFPRAIYPYRQFFGANPTFFHNDPAFYMKKPMGYSWHPQELAPVPKAWAETTGNMVWYREHKEGGHFAAWEVPKLFVEDIESFMRDVWPKAK</sequence>
<dbReference type="PIRSF" id="PIRSF001112">
    <property type="entry name" value="Epoxide_hydrolase"/>
    <property type="match status" value="1"/>
</dbReference>
<feature type="active site" description="Proton donor" evidence="3">
    <location>
        <position position="318"/>
    </location>
</feature>
<keyword evidence="6" id="KW-1185">Reference proteome</keyword>
<protein>
    <recommendedName>
        <fullName evidence="4">Epoxide hydrolase N-terminal domain-containing protein</fullName>
    </recommendedName>
</protein>
<dbReference type="InterPro" id="IPR029058">
    <property type="entry name" value="AB_hydrolase_fold"/>
</dbReference>
<accession>A0AB34L3A1</accession>
<reference evidence="5 6" key="1">
    <citation type="journal article" date="2020" name="Microbiol. Resour. Announc.">
        <title>Draft Genome Sequence of a Cladosporium Species Isolated from the Mesophotic Ascidian Didemnum maculosum.</title>
        <authorList>
            <person name="Gioti A."/>
            <person name="Siaperas R."/>
            <person name="Nikolaivits E."/>
            <person name="Le Goff G."/>
            <person name="Ouazzani J."/>
            <person name="Kotoulas G."/>
            <person name="Topakas E."/>
        </authorList>
    </citation>
    <scope>NUCLEOTIDE SEQUENCE [LARGE SCALE GENOMIC DNA]</scope>
    <source>
        <strain evidence="5 6">TM138-S3</strain>
    </source>
</reference>
<dbReference type="GeneID" id="96002662"/>
<dbReference type="InterPro" id="IPR000639">
    <property type="entry name" value="Epox_hydrolase-like"/>
</dbReference>
<dbReference type="RefSeq" id="XP_069233405.1">
    <property type="nucleotide sequence ID" value="XM_069369824.1"/>
</dbReference>
<dbReference type="GO" id="GO:0004301">
    <property type="term" value="F:epoxide hydrolase activity"/>
    <property type="evidence" value="ECO:0007669"/>
    <property type="project" value="TreeGrafter"/>
</dbReference>
<evidence type="ECO:0000256" key="1">
    <source>
        <dbReference type="ARBA" id="ARBA00010088"/>
    </source>
</evidence>
<feature type="domain" description="Epoxide hydrolase N-terminal" evidence="4">
    <location>
        <begin position="14"/>
        <end position="132"/>
    </location>
</feature>
<evidence type="ECO:0000313" key="5">
    <source>
        <dbReference type="EMBL" id="KAL1590300.1"/>
    </source>
</evidence>
<evidence type="ECO:0000256" key="2">
    <source>
        <dbReference type="ARBA" id="ARBA00022801"/>
    </source>
</evidence>
<dbReference type="Pfam" id="PF06441">
    <property type="entry name" value="EHN"/>
    <property type="match status" value="1"/>
</dbReference>
<dbReference type="GO" id="GO:0097176">
    <property type="term" value="P:epoxide metabolic process"/>
    <property type="evidence" value="ECO:0007669"/>
    <property type="project" value="TreeGrafter"/>
</dbReference>